<keyword evidence="3" id="KW-0808">Transferase</keyword>
<dbReference type="RefSeq" id="WP_386676250.1">
    <property type="nucleotide sequence ID" value="NZ_JBHLTG010000012.1"/>
</dbReference>
<keyword evidence="1" id="KW-0472">Membrane</keyword>
<feature type="domain" description="Acyltransferase 3" evidence="2">
    <location>
        <begin position="9"/>
        <end position="305"/>
    </location>
</feature>
<feature type="transmembrane region" description="Helical" evidence="1">
    <location>
        <begin position="126"/>
        <end position="144"/>
    </location>
</feature>
<feature type="transmembrane region" description="Helical" evidence="1">
    <location>
        <begin position="288"/>
        <end position="311"/>
    </location>
</feature>
<name>A0ABV6S0H5_9GAMM</name>
<dbReference type="Proteomes" id="UP001589896">
    <property type="component" value="Unassembled WGS sequence"/>
</dbReference>
<evidence type="ECO:0000313" key="3">
    <source>
        <dbReference type="EMBL" id="MFC0682329.1"/>
    </source>
</evidence>
<evidence type="ECO:0000259" key="2">
    <source>
        <dbReference type="Pfam" id="PF01757"/>
    </source>
</evidence>
<accession>A0ABV6S0H5</accession>
<dbReference type="InterPro" id="IPR052734">
    <property type="entry name" value="Nod_factor_acetyltransferase"/>
</dbReference>
<feature type="transmembrane region" description="Helical" evidence="1">
    <location>
        <begin position="42"/>
        <end position="63"/>
    </location>
</feature>
<dbReference type="EMBL" id="JBHLTG010000012">
    <property type="protein sequence ID" value="MFC0682329.1"/>
    <property type="molecule type" value="Genomic_DNA"/>
</dbReference>
<feature type="transmembrane region" description="Helical" evidence="1">
    <location>
        <begin position="12"/>
        <end position="36"/>
    </location>
</feature>
<dbReference type="Pfam" id="PF01757">
    <property type="entry name" value="Acyl_transf_3"/>
    <property type="match status" value="1"/>
</dbReference>
<feature type="transmembrane region" description="Helical" evidence="1">
    <location>
        <begin position="150"/>
        <end position="170"/>
    </location>
</feature>
<dbReference type="PANTHER" id="PTHR37312:SF1">
    <property type="entry name" value="MEMBRANE-BOUND ACYLTRANSFERASE YKRP-RELATED"/>
    <property type="match status" value="1"/>
</dbReference>
<evidence type="ECO:0000313" key="4">
    <source>
        <dbReference type="Proteomes" id="UP001589896"/>
    </source>
</evidence>
<dbReference type="InterPro" id="IPR002656">
    <property type="entry name" value="Acyl_transf_3_dom"/>
</dbReference>
<reference evidence="3 4" key="1">
    <citation type="submission" date="2024-09" db="EMBL/GenBank/DDBJ databases">
        <authorList>
            <person name="Sun Q."/>
            <person name="Mori K."/>
        </authorList>
    </citation>
    <scope>NUCLEOTIDE SEQUENCE [LARGE SCALE GENOMIC DNA]</scope>
    <source>
        <strain evidence="3 4">KCTC 23076</strain>
    </source>
</reference>
<keyword evidence="4" id="KW-1185">Reference proteome</keyword>
<feature type="transmembrane region" description="Helical" evidence="1">
    <location>
        <begin position="222"/>
        <end position="249"/>
    </location>
</feature>
<keyword evidence="1" id="KW-1133">Transmembrane helix</keyword>
<gene>
    <name evidence="3" type="ORF">ACFFGH_31245</name>
</gene>
<evidence type="ECO:0000256" key="1">
    <source>
        <dbReference type="SAM" id="Phobius"/>
    </source>
</evidence>
<feature type="transmembrane region" description="Helical" evidence="1">
    <location>
        <begin position="100"/>
        <end position="119"/>
    </location>
</feature>
<dbReference type="PANTHER" id="PTHR37312">
    <property type="entry name" value="MEMBRANE-BOUND ACYLTRANSFERASE YKRP-RELATED"/>
    <property type="match status" value="1"/>
</dbReference>
<feature type="transmembrane region" description="Helical" evidence="1">
    <location>
        <begin position="182"/>
        <end position="202"/>
    </location>
</feature>
<keyword evidence="1" id="KW-0812">Transmembrane</keyword>
<feature type="transmembrane region" description="Helical" evidence="1">
    <location>
        <begin position="261"/>
        <end position="282"/>
    </location>
</feature>
<organism evidence="3 4">
    <name type="scientific">Lysobacter korlensis</name>
    <dbReference type="NCBI Taxonomy" id="553636"/>
    <lineage>
        <taxon>Bacteria</taxon>
        <taxon>Pseudomonadati</taxon>
        <taxon>Pseudomonadota</taxon>
        <taxon>Gammaproteobacteria</taxon>
        <taxon>Lysobacterales</taxon>
        <taxon>Lysobacteraceae</taxon>
        <taxon>Lysobacter</taxon>
    </lineage>
</organism>
<dbReference type="GO" id="GO:0016746">
    <property type="term" value="F:acyltransferase activity"/>
    <property type="evidence" value="ECO:0007669"/>
    <property type="project" value="UniProtKB-KW"/>
</dbReference>
<sequence>MDVVLRDRRLDVLRGGLILSVVFGHLLETHGGWGWADPPQRALLTVLYAFHMPAFVFLTGIHAKADQVPLRIARLVSVLVVFQVLFLAFGWLIGHPIANWYSPYWVLWYVMAMIWWQALMPLIARFPRAALLTSVVVAVAVGIVDVHGNWFAFSRAAVFLPFFIAGYIWGKRAMIALPTAPAGAKAAVGGAFLVGVAVIFAANGDPHWLFGNWGYQQLGVAVVPGAIGRIGVMAVAATGVVALLMLAPARMPVLERPGRHSLAVFLFHVFAVELYAVALGAWGGEAPAAVAVTVAFLTAVVLTALFSARVFERGCRIVFRLPELRPRRIPVPRA</sequence>
<feature type="transmembrane region" description="Helical" evidence="1">
    <location>
        <begin position="75"/>
        <end position="94"/>
    </location>
</feature>
<comment type="caution">
    <text evidence="3">The sequence shown here is derived from an EMBL/GenBank/DDBJ whole genome shotgun (WGS) entry which is preliminary data.</text>
</comment>
<protein>
    <submittedName>
        <fullName evidence="3">Acyltransferase family protein</fullName>
    </submittedName>
</protein>
<proteinExistence type="predicted"/>
<keyword evidence="3" id="KW-0012">Acyltransferase</keyword>